<dbReference type="Proteomes" id="UP000494115">
    <property type="component" value="Unassembled WGS sequence"/>
</dbReference>
<dbReference type="AlphaFoldDB" id="A0A6S7BP82"/>
<name>A0A6S7BP82_9BURK</name>
<evidence type="ECO:0000313" key="2">
    <source>
        <dbReference type="EMBL" id="CAB3808264.1"/>
    </source>
</evidence>
<keyword evidence="1" id="KW-0472">Membrane</keyword>
<organism evidence="2 3">
    <name type="scientific">Pararobbsia alpina</name>
    <dbReference type="NCBI Taxonomy" id="621374"/>
    <lineage>
        <taxon>Bacteria</taxon>
        <taxon>Pseudomonadati</taxon>
        <taxon>Pseudomonadota</taxon>
        <taxon>Betaproteobacteria</taxon>
        <taxon>Burkholderiales</taxon>
        <taxon>Burkholderiaceae</taxon>
        <taxon>Pararobbsia</taxon>
    </lineage>
</organism>
<feature type="transmembrane region" description="Helical" evidence="1">
    <location>
        <begin position="28"/>
        <end position="48"/>
    </location>
</feature>
<keyword evidence="1" id="KW-1133">Transmembrane helix</keyword>
<gene>
    <name evidence="2" type="ORF">LMG28138_06027</name>
</gene>
<keyword evidence="3" id="KW-1185">Reference proteome</keyword>
<proteinExistence type="predicted"/>
<accession>A0A6S7BP82</accession>
<evidence type="ECO:0000313" key="3">
    <source>
        <dbReference type="Proteomes" id="UP000494115"/>
    </source>
</evidence>
<dbReference type="EMBL" id="CADIKM010000126">
    <property type="protein sequence ID" value="CAB3808264.1"/>
    <property type="molecule type" value="Genomic_DNA"/>
</dbReference>
<keyword evidence="1" id="KW-0812">Transmembrane</keyword>
<evidence type="ECO:0000256" key="1">
    <source>
        <dbReference type="SAM" id="Phobius"/>
    </source>
</evidence>
<sequence length="49" mass="5406">MTDVVIREHEPRQKVPQREPLTVVQRRVAGVVILGSAIAIALVVFPGLF</sequence>
<dbReference type="RefSeq" id="WP_175108488.1">
    <property type="nucleotide sequence ID" value="NZ_CADIKM010000126.1"/>
</dbReference>
<reference evidence="2 3" key="1">
    <citation type="submission" date="2020-04" db="EMBL/GenBank/DDBJ databases">
        <authorList>
            <person name="De Canck E."/>
        </authorList>
    </citation>
    <scope>NUCLEOTIDE SEQUENCE [LARGE SCALE GENOMIC DNA]</scope>
    <source>
        <strain evidence="2 3">LMG 28138</strain>
    </source>
</reference>
<protein>
    <submittedName>
        <fullName evidence="2">Uncharacterized protein</fullName>
    </submittedName>
</protein>